<accession>A0A9D4E4P8</accession>
<reference evidence="1" key="2">
    <citation type="submission" date="2020-11" db="EMBL/GenBank/DDBJ databases">
        <authorList>
            <person name="McCartney M.A."/>
            <person name="Auch B."/>
            <person name="Kono T."/>
            <person name="Mallez S."/>
            <person name="Becker A."/>
            <person name="Gohl D.M."/>
            <person name="Silverstein K.A.T."/>
            <person name="Koren S."/>
            <person name="Bechman K.B."/>
            <person name="Herman A."/>
            <person name="Abrahante J.E."/>
            <person name="Garbe J."/>
        </authorList>
    </citation>
    <scope>NUCLEOTIDE SEQUENCE</scope>
    <source>
        <strain evidence="1">Duluth1</strain>
        <tissue evidence="1">Whole animal</tissue>
    </source>
</reference>
<comment type="caution">
    <text evidence="1">The sequence shown here is derived from an EMBL/GenBank/DDBJ whole genome shotgun (WGS) entry which is preliminary data.</text>
</comment>
<evidence type="ECO:0000313" key="1">
    <source>
        <dbReference type="EMBL" id="KAH3773078.1"/>
    </source>
</evidence>
<reference evidence="1" key="1">
    <citation type="journal article" date="2019" name="bioRxiv">
        <title>The Genome of the Zebra Mussel, Dreissena polymorpha: A Resource for Invasive Species Research.</title>
        <authorList>
            <person name="McCartney M.A."/>
            <person name="Auch B."/>
            <person name="Kono T."/>
            <person name="Mallez S."/>
            <person name="Zhang Y."/>
            <person name="Obille A."/>
            <person name="Becker A."/>
            <person name="Abrahante J.E."/>
            <person name="Garbe J."/>
            <person name="Badalamenti J.P."/>
            <person name="Herman A."/>
            <person name="Mangelson H."/>
            <person name="Liachko I."/>
            <person name="Sullivan S."/>
            <person name="Sone E.D."/>
            <person name="Koren S."/>
            <person name="Silverstein K.A.T."/>
            <person name="Beckman K.B."/>
            <person name="Gohl D.M."/>
        </authorList>
    </citation>
    <scope>NUCLEOTIDE SEQUENCE</scope>
    <source>
        <strain evidence="1">Duluth1</strain>
        <tissue evidence="1">Whole animal</tissue>
    </source>
</reference>
<dbReference type="AlphaFoldDB" id="A0A9D4E4P8"/>
<name>A0A9D4E4P8_DREPO</name>
<dbReference type="Proteomes" id="UP000828390">
    <property type="component" value="Unassembled WGS sequence"/>
</dbReference>
<sequence length="90" mass="10573">MQGYIREDRGYPHGTFESIRNNSDFSLVSDKILTEIFKYTLSSEERKIQRENALRKAYEGISKDVVDAIKDLYSVDFSIYGYSYFPPNER</sequence>
<dbReference type="EMBL" id="JAIWYP010000009">
    <property type="protein sequence ID" value="KAH3773078.1"/>
    <property type="molecule type" value="Genomic_DNA"/>
</dbReference>
<keyword evidence="2" id="KW-1185">Reference proteome</keyword>
<evidence type="ECO:0000313" key="2">
    <source>
        <dbReference type="Proteomes" id="UP000828390"/>
    </source>
</evidence>
<proteinExistence type="predicted"/>
<organism evidence="1 2">
    <name type="scientific">Dreissena polymorpha</name>
    <name type="common">Zebra mussel</name>
    <name type="synonym">Mytilus polymorpha</name>
    <dbReference type="NCBI Taxonomy" id="45954"/>
    <lineage>
        <taxon>Eukaryota</taxon>
        <taxon>Metazoa</taxon>
        <taxon>Spiralia</taxon>
        <taxon>Lophotrochozoa</taxon>
        <taxon>Mollusca</taxon>
        <taxon>Bivalvia</taxon>
        <taxon>Autobranchia</taxon>
        <taxon>Heteroconchia</taxon>
        <taxon>Euheterodonta</taxon>
        <taxon>Imparidentia</taxon>
        <taxon>Neoheterodontei</taxon>
        <taxon>Myida</taxon>
        <taxon>Dreissenoidea</taxon>
        <taxon>Dreissenidae</taxon>
        <taxon>Dreissena</taxon>
    </lineage>
</organism>
<gene>
    <name evidence="1" type="ORF">DPMN_174429</name>
</gene>
<protein>
    <submittedName>
        <fullName evidence="1">Uncharacterized protein</fullName>
    </submittedName>
</protein>